<dbReference type="EMBL" id="JYDI01004754">
    <property type="protein sequence ID" value="KRY05865.1"/>
    <property type="molecule type" value="Genomic_DNA"/>
</dbReference>
<accession>A0A0V0Z013</accession>
<feature type="non-terminal residue" evidence="1">
    <location>
        <position position="91"/>
    </location>
</feature>
<keyword evidence="2" id="KW-1185">Reference proteome</keyword>
<gene>
    <name evidence="1" type="ORF">T03_13547</name>
</gene>
<evidence type="ECO:0000313" key="2">
    <source>
        <dbReference type="Proteomes" id="UP000054653"/>
    </source>
</evidence>
<organism evidence="1 2">
    <name type="scientific">Trichinella britovi</name>
    <name type="common">Parasitic roundworm</name>
    <dbReference type="NCBI Taxonomy" id="45882"/>
    <lineage>
        <taxon>Eukaryota</taxon>
        <taxon>Metazoa</taxon>
        <taxon>Ecdysozoa</taxon>
        <taxon>Nematoda</taxon>
        <taxon>Enoplea</taxon>
        <taxon>Dorylaimia</taxon>
        <taxon>Trichinellida</taxon>
        <taxon>Trichinellidae</taxon>
        <taxon>Trichinella</taxon>
    </lineage>
</organism>
<proteinExistence type="predicted"/>
<dbReference type="AlphaFoldDB" id="A0A0V0Z013"/>
<comment type="caution">
    <text evidence="1">The sequence shown here is derived from an EMBL/GenBank/DDBJ whole genome shotgun (WGS) entry which is preliminary data.</text>
</comment>
<reference evidence="1 2" key="1">
    <citation type="submission" date="2015-01" db="EMBL/GenBank/DDBJ databases">
        <title>Evolution of Trichinella species and genotypes.</title>
        <authorList>
            <person name="Korhonen P.K."/>
            <person name="Edoardo P."/>
            <person name="Giuseppe L.R."/>
            <person name="Gasser R.B."/>
        </authorList>
    </citation>
    <scope>NUCLEOTIDE SEQUENCE [LARGE SCALE GENOMIC DNA]</scope>
    <source>
        <strain evidence="1">ISS120</strain>
    </source>
</reference>
<evidence type="ECO:0000313" key="1">
    <source>
        <dbReference type="EMBL" id="KRY05865.1"/>
    </source>
</evidence>
<sequence length="91" mass="10458">MRLCSKSLISVLHRPLSVIFPSFVTLDELVNAILSKQRNRLNLKNLELAPETHQFPVKYQCRASLTSASHLPQTPPPFCDWLYSDRLHTID</sequence>
<protein>
    <submittedName>
        <fullName evidence="1">Uncharacterized protein</fullName>
    </submittedName>
</protein>
<name>A0A0V0Z013_TRIBR</name>
<dbReference type="Proteomes" id="UP000054653">
    <property type="component" value="Unassembled WGS sequence"/>
</dbReference>